<dbReference type="CDD" id="cd06127">
    <property type="entry name" value="DEDDh"/>
    <property type="match status" value="1"/>
</dbReference>
<feature type="domain" description="GIY-YIG" evidence="5">
    <location>
        <begin position="203"/>
        <end position="281"/>
    </location>
</feature>
<dbReference type="InterPro" id="IPR006054">
    <property type="entry name" value="DnaQ"/>
</dbReference>
<dbReference type="GO" id="GO:0003887">
    <property type="term" value="F:DNA-directed DNA polymerase activity"/>
    <property type="evidence" value="ECO:0007669"/>
    <property type="project" value="UniProtKB-EC"/>
</dbReference>
<dbReference type="GO" id="GO:0045004">
    <property type="term" value="P:DNA replication proofreading"/>
    <property type="evidence" value="ECO:0007669"/>
    <property type="project" value="TreeGrafter"/>
</dbReference>
<keyword evidence="6" id="KW-0269">Exonuclease</keyword>
<dbReference type="PANTHER" id="PTHR30231">
    <property type="entry name" value="DNA POLYMERASE III SUBUNIT EPSILON"/>
    <property type="match status" value="1"/>
</dbReference>
<dbReference type="GO" id="GO:0005829">
    <property type="term" value="C:cytosol"/>
    <property type="evidence" value="ECO:0007669"/>
    <property type="project" value="TreeGrafter"/>
</dbReference>
<evidence type="ECO:0000256" key="3">
    <source>
        <dbReference type="ARBA" id="ARBA00026073"/>
    </source>
</evidence>
<dbReference type="FunFam" id="3.30.420.10:FF:000045">
    <property type="entry name" value="3'-5' exonuclease DinG"/>
    <property type="match status" value="1"/>
</dbReference>
<organism evidence="6 7">
    <name type="scientific">Snodgrassella alvi SCGC AB-598-J21</name>
    <dbReference type="NCBI Taxonomy" id="1385367"/>
    <lineage>
        <taxon>Bacteria</taxon>
        <taxon>Pseudomonadati</taxon>
        <taxon>Pseudomonadota</taxon>
        <taxon>Betaproteobacteria</taxon>
        <taxon>Neisseriales</taxon>
        <taxon>Neisseriaceae</taxon>
        <taxon>Snodgrassella</taxon>
    </lineage>
</organism>
<dbReference type="SUPFAM" id="SSF82771">
    <property type="entry name" value="GIY-YIG endonuclease"/>
    <property type="match status" value="1"/>
</dbReference>
<dbReference type="GO" id="GO:0008408">
    <property type="term" value="F:3'-5' exonuclease activity"/>
    <property type="evidence" value="ECO:0007669"/>
    <property type="project" value="TreeGrafter"/>
</dbReference>
<dbReference type="EMBL" id="AVQL01000435">
    <property type="protein sequence ID" value="KEQ01150.1"/>
    <property type="molecule type" value="Genomic_DNA"/>
</dbReference>
<evidence type="ECO:0000256" key="4">
    <source>
        <dbReference type="ARBA" id="ARBA00049244"/>
    </source>
</evidence>
<evidence type="ECO:0000256" key="2">
    <source>
        <dbReference type="ARBA" id="ARBA00025483"/>
    </source>
</evidence>
<name>A0A074VF79_9NEIS</name>
<evidence type="ECO:0000256" key="1">
    <source>
        <dbReference type="ARBA" id="ARBA00012417"/>
    </source>
</evidence>
<evidence type="ECO:0000313" key="7">
    <source>
        <dbReference type="Proteomes" id="UP000027644"/>
    </source>
</evidence>
<comment type="function">
    <text evidence="2">DNA polymerase III is a complex, multichain enzyme responsible for most of the replicative synthesis in bacteria. The epsilon subunit contain the editing function and is a proofreading 3'-5' exonuclease.</text>
</comment>
<dbReference type="EC" id="2.7.7.7" evidence="1"/>
<dbReference type="CDD" id="cd10434">
    <property type="entry name" value="GIY-YIG_UvrC_Cho"/>
    <property type="match status" value="1"/>
</dbReference>
<comment type="catalytic activity">
    <reaction evidence="4">
        <text>DNA(n) + a 2'-deoxyribonucleoside 5'-triphosphate = DNA(n+1) + diphosphate</text>
        <dbReference type="Rhea" id="RHEA:22508"/>
        <dbReference type="Rhea" id="RHEA-COMP:17339"/>
        <dbReference type="Rhea" id="RHEA-COMP:17340"/>
        <dbReference type="ChEBI" id="CHEBI:33019"/>
        <dbReference type="ChEBI" id="CHEBI:61560"/>
        <dbReference type="ChEBI" id="CHEBI:173112"/>
        <dbReference type="EC" id="2.7.7.7"/>
    </reaction>
</comment>
<dbReference type="PANTHER" id="PTHR30231:SF37">
    <property type="entry name" value="EXODEOXYRIBONUCLEASE 10"/>
    <property type="match status" value="1"/>
</dbReference>
<dbReference type="SUPFAM" id="SSF53098">
    <property type="entry name" value="Ribonuclease H-like"/>
    <property type="match status" value="1"/>
</dbReference>
<sequence length="465" mass="53624">MFSDQQLAFVDIETTGGRTTSDRITEIAVIYTEAGQQQPQTFHTLLNPDTSIPPFIQSLTGISNKMVEKAPYFDNEIADRLAAIFKERIFIAHNVRFDYGFIKAAFKRLGRTFNPQQLCTVKLSRLLYPEHKHHGLDKIIARHNIDMQNRHRAFADARAIYDFWQQLRHNFPADILHQACKTIMQRPSLPAHLHSDVLDNISDNYGVYLIYGDNDIPLYIGKSKQVKTRLMSHFSQDVHNSKEMSLSQQARKIDIIPCSGELDALLTESAQIKQRQPILNRRLRRQKDLFSFQLNTNTNGYNTLSIVPMRHVQLNREQHYYGLFHSKSDAQKSIKNIISNTDLCLQTLGIEKGSNNRPCFRHQLHQCSGACINKITADMHNLKLALALQKLKLAAWPFSGYAYIKEQHKYHIFHHWIYLGSAGNTDELQTLLNQPQGQLDRDIYQIIRQHKHLLQALNPAHVCPD</sequence>
<dbReference type="PROSITE" id="PS50164">
    <property type="entry name" value="GIY_YIG"/>
    <property type="match status" value="1"/>
</dbReference>
<dbReference type="Pfam" id="PF00929">
    <property type="entry name" value="RNase_T"/>
    <property type="match status" value="1"/>
</dbReference>
<gene>
    <name evidence="6" type="ORF">SASC598J21_010900</name>
</gene>
<dbReference type="GO" id="GO:0006289">
    <property type="term" value="P:nucleotide-excision repair"/>
    <property type="evidence" value="ECO:0007669"/>
    <property type="project" value="InterPro"/>
</dbReference>
<evidence type="ECO:0000259" key="5">
    <source>
        <dbReference type="PROSITE" id="PS50164"/>
    </source>
</evidence>
<dbReference type="InterPro" id="IPR000305">
    <property type="entry name" value="GIY-YIG_endonuc"/>
</dbReference>
<keyword evidence="6" id="KW-0378">Hydrolase</keyword>
<dbReference type="SMART" id="SM00465">
    <property type="entry name" value="GIYc"/>
    <property type="match status" value="1"/>
</dbReference>
<dbReference type="AlphaFoldDB" id="A0A074VF79"/>
<proteinExistence type="predicted"/>
<comment type="subunit">
    <text evidence="3">DNA polymerase III contains a core (composed of alpha, epsilon and theta chains) that associates with a tau subunit. This core dimerizes to form the POLIII' complex. PolIII' associates with the gamma complex (composed of gamma, delta, delta', psi and chi chains) and with the beta chain to form the complete DNA polymerase III complex.</text>
</comment>
<dbReference type="SMART" id="SM00479">
    <property type="entry name" value="EXOIII"/>
    <property type="match status" value="1"/>
</dbReference>
<comment type="caution">
    <text evidence="6">The sequence shown here is derived from an EMBL/GenBank/DDBJ whole genome shotgun (WGS) entry which is preliminary data.</text>
</comment>
<dbReference type="Gene3D" id="3.40.1440.10">
    <property type="entry name" value="GIY-YIG endonuclease"/>
    <property type="match status" value="1"/>
</dbReference>
<dbReference type="InterPro" id="IPR012337">
    <property type="entry name" value="RNaseH-like_sf"/>
</dbReference>
<keyword evidence="6" id="KW-0540">Nuclease</keyword>
<dbReference type="Pfam" id="PF01541">
    <property type="entry name" value="GIY-YIG"/>
    <property type="match status" value="1"/>
</dbReference>
<dbReference type="NCBIfam" id="TIGR00573">
    <property type="entry name" value="dnaq"/>
    <property type="match status" value="1"/>
</dbReference>
<reference evidence="6 7" key="1">
    <citation type="journal article" date="2014" name="PLoS Genet.">
        <title>Hidden diversity in honey bee gut symbionts detected by single-cell genomics.</title>
        <authorList>
            <person name="Engel P."/>
            <person name="Stepanauskas R."/>
            <person name="Moran N."/>
        </authorList>
    </citation>
    <scope>NUCLEOTIDE SEQUENCE [LARGE SCALE GENOMIC DNA]</scope>
    <source>
        <strain evidence="6 7">SCGC AB-598-J21</strain>
    </source>
</reference>
<dbReference type="Proteomes" id="UP000027644">
    <property type="component" value="Unassembled WGS sequence"/>
</dbReference>
<dbReference type="InterPro" id="IPR047296">
    <property type="entry name" value="GIY-YIG_UvrC_Cho"/>
</dbReference>
<dbReference type="GO" id="GO:0003677">
    <property type="term" value="F:DNA binding"/>
    <property type="evidence" value="ECO:0007669"/>
    <property type="project" value="InterPro"/>
</dbReference>
<accession>A0A074VF79</accession>
<dbReference type="InterPro" id="IPR035901">
    <property type="entry name" value="GIY-YIG_endonuc_sf"/>
</dbReference>
<dbReference type="InterPro" id="IPR036397">
    <property type="entry name" value="RNaseH_sf"/>
</dbReference>
<dbReference type="InterPro" id="IPR013520">
    <property type="entry name" value="Ribonucl_H"/>
</dbReference>
<dbReference type="Gene3D" id="3.30.420.10">
    <property type="entry name" value="Ribonuclease H-like superfamily/Ribonuclease H"/>
    <property type="match status" value="1"/>
</dbReference>
<protein>
    <recommendedName>
        <fullName evidence="1">DNA-directed DNA polymerase</fullName>
        <ecNumber evidence="1">2.7.7.7</ecNumber>
    </recommendedName>
</protein>
<evidence type="ECO:0000313" key="6">
    <source>
        <dbReference type="EMBL" id="KEQ01150.1"/>
    </source>
</evidence>